<sequence>MNVEPGELYRDKDDYIWYILQDDLAVNLIRGRHGADYVNDQYGPLFLISQDTPDEAQPWEVELLRGADDPVSRPAHYIRHPSGVECIAITKWMNFCLGNAVKYIWRAGLKGDAVKDLEKAREYLRIEIERVNETLKEVS</sequence>
<evidence type="ECO:0000313" key="1">
    <source>
        <dbReference type="EMBL" id="TDD97223.1"/>
    </source>
</evidence>
<dbReference type="RefSeq" id="WP_131888983.1">
    <property type="nucleotide sequence ID" value="NZ_SMKU01000003.1"/>
</dbReference>
<keyword evidence="2" id="KW-1185">Reference proteome</keyword>
<dbReference type="InterPro" id="IPR021739">
    <property type="entry name" value="SaV-like"/>
</dbReference>
<reference evidence="1 2" key="1">
    <citation type="submission" date="2019-03" db="EMBL/GenBank/DDBJ databases">
        <title>Draft genome sequences of novel Actinobacteria.</title>
        <authorList>
            <person name="Sahin N."/>
            <person name="Ay H."/>
            <person name="Saygin H."/>
        </authorList>
    </citation>
    <scope>NUCLEOTIDE SEQUENCE [LARGE SCALE GENOMIC DNA]</scope>
    <source>
        <strain evidence="1 2">H3C3</strain>
    </source>
</reference>
<dbReference type="Pfam" id="PF11753">
    <property type="entry name" value="DUF3310"/>
    <property type="match status" value="1"/>
</dbReference>
<dbReference type="EMBL" id="SMKU01000003">
    <property type="protein sequence ID" value="TDD97223.1"/>
    <property type="molecule type" value="Genomic_DNA"/>
</dbReference>
<dbReference type="Proteomes" id="UP000294513">
    <property type="component" value="Unassembled WGS sequence"/>
</dbReference>
<evidence type="ECO:0000313" key="2">
    <source>
        <dbReference type="Proteomes" id="UP000294513"/>
    </source>
</evidence>
<proteinExistence type="predicted"/>
<gene>
    <name evidence="1" type="ORF">E1298_01950</name>
</gene>
<protein>
    <submittedName>
        <fullName evidence="1">DUF3310 domain-containing protein</fullName>
    </submittedName>
</protein>
<name>A0A4R5CG11_9ACTN</name>
<organism evidence="1 2">
    <name type="scientific">Actinomadura rubrisoli</name>
    <dbReference type="NCBI Taxonomy" id="2530368"/>
    <lineage>
        <taxon>Bacteria</taxon>
        <taxon>Bacillati</taxon>
        <taxon>Actinomycetota</taxon>
        <taxon>Actinomycetes</taxon>
        <taxon>Streptosporangiales</taxon>
        <taxon>Thermomonosporaceae</taxon>
        <taxon>Actinomadura</taxon>
    </lineage>
</organism>
<dbReference type="AlphaFoldDB" id="A0A4R5CG11"/>
<comment type="caution">
    <text evidence="1">The sequence shown here is derived from an EMBL/GenBank/DDBJ whole genome shotgun (WGS) entry which is preliminary data.</text>
</comment>
<dbReference type="OrthoDB" id="1684418at2"/>
<accession>A0A4R5CG11</accession>